<dbReference type="InterPro" id="IPR019191">
    <property type="entry name" value="Essential_protein_Yae1_N"/>
</dbReference>
<dbReference type="AlphaFoldDB" id="A0A8C5BSC3"/>
<dbReference type="Pfam" id="PF09811">
    <property type="entry name" value="Yae1_N"/>
    <property type="match status" value="1"/>
</dbReference>
<dbReference type="OrthoDB" id="48036at2759"/>
<protein>
    <submittedName>
        <fullName evidence="3">LTO1 maturation factor of ABCE1</fullName>
    </submittedName>
</protein>
<evidence type="ECO:0000313" key="4">
    <source>
        <dbReference type="Proteomes" id="UP000694546"/>
    </source>
</evidence>
<dbReference type="RefSeq" id="XP_030233841.1">
    <property type="nucleotide sequence ID" value="XM_030377981.1"/>
</dbReference>
<dbReference type="KEGG" id="gmh:115559204"/>
<dbReference type="Proteomes" id="UP000694546">
    <property type="component" value="Chromosome 14"/>
</dbReference>
<evidence type="ECO:0000256" key="1">
    <source>
        <dbReference type="ARBA" id="ARBA00038090"/>
    </source>
</evidence>
<evidence type="ECO:0000313" key="3">
    <source>
        <dbReference type="Ensembl" id="ENSGMOP00000049959.1"/>
    </source>
</evidence>
<dbReference type="CTD" id="220064"/>
<keyword evidence="4" id="KW-1185">Reference proteome</keyword>
<dbReference type="GeneID" id="115559204"/>
<feature type="domain" description="Essential protein Yae1 N-terminal" evidence="2">
    <location>
        <begin position="23"/>
        <end position="61"/>
    </location>
</feature>
<proteinExistence type="inferred from homology"/>
<gene>
    <name evidence="3" type="primary">lto1</name>
</gene>
<dbReference type="Ensembl" id="ENSGMOT00000027885.1">
    <property type="protein sequence ID" value="ENSGMOP00000049959.1"/>
    <property type="gene ID" value="ENSGMOG00000015712.2"/>
</dbReference>
<dbReference type="GeneTree" id="ENSGT00940000166897"/>
<dbReference type="OMA" id="FKQVCSM"/>
<dbReference type="InterPro" id="IPR052436">
    <property type="entry name" value="LTO1_adapter"/>
</dbReference>
<evidence type="ECO:0000259" key="2">
    <source>
        <dbReference type="Pfam" id="PF09811"/>
    </source>
</evidence>
<dbReference type="PANTHER" id="PTHR28532:SF1">
    <property type="entry name" value="ORAL CANCER OVEREXPRESSED 1"/>
    <property type="match status" value="1"/>
</dbReference>
<organism evidence="3 4">
    <name type="scientific">Gadus morhua</name>
    <name type="common">Atlantic cod</name>
    <dbReference type="NCBI Taxonomy" id="8049"/>
    <lineage>
        <taxon>Eukaryota</taxon>
        <taxon>Metazoa</taxon>
        <taxon>Chordata</taxon>
        <taxon>Craniata</taxon>
        <taxon>Vertebrata</taxon>
        <taxon>Euteleostomi</taxon>
        <taxon>Actinopterygii</taxon>
        <taxon>Neopterygii</taxon>
        <taxon>Teleostei</taxon>
        <taxon>Neoteleostei</taxon>
        <taxon>Acanthomorphata</taxon>
        <taxon>Zeiogadaria</taxon>
        <taxon>Gadariae</taxon>
        <taxon>Gadiformes</taxon>
        <taxon>Gadoidei</taxon>
        <taxon>Gadidae</taxon>
        <taxon>Gadus</taxon>
    </lineage>
</organism>
<reference evidence="3" key="1">
    <citation type="submission" date="2025-08" db="UniProtKB">
        <authorList>
            <consortium name="Ensembl"/>
        </authorList>
    </citation>
    <scope>IDENTIFICATION</scope>
</reference>
<comment type="similarity">
    <text evidence="1">Belongs to the LTO1 family.</text>
</comment>
<sequence length="139" mass="15763">MALTSGDSFDRIFLADNRFQAEGYREGFDEGTRLGMLEGRTHGASHGARVCAEVSFYYGFALTWKCLLDNKMDAKSRKHLKCVDGLMSMIQPFPYENPQAEGLLENMQKIRTKFRQVCSVMSVPTDFSDYTRGSSQMSF</sequence>
<accession>A0A8C5BSC3</accession>
<dbReference type="PANTHER" id="PTHR28532">
    <property type="entry name" value="GEO13458P1"/>
    <property type="match status" value="1"/>
</dbReference>
<reference evidence="3" key="2">
    <citation type="submission" date="2025-09" db="UniProtKB">
        <authorList>
            <consortium name="Ensembl"/>
        </authorList>
    </citation>
    <scope>IDENTIFICATION</scope>
</reference>
<name>A0A8C5BSC3_GADMO</name>